<organism evidence="1 2">
    <name type="scientific">Fictibacillus enclensis</name>
    <dbReference type="NCBI Taxonomy" id="1017270"/>
    <lineage>
        <taxon>Bacteria</taxon>
        <taxon>Bacillati</taxon>
        <taxon>Bacillota</taxon>
        <taxon>Bacilli</taxon>
        <taxon>Bacillales</taxon>
        <taxon>Fictibacillaceae</taxon>
        <taxon>Fictibacillus</taxon>
    </lineage>
</organism>
<sequence>MKEKLPDHFWFDETQNPWWRYIKVGIDIELCEWDESRKKFIKSKKYNLKRRMLQSDAEEADRWKYLDD</sequence>
<comment type="caution">
    <text evidence="1">The sequence shown here is derived from an EMBL/GenBank/DDBJ whole genome shotgun (WGS) entry which is preliminary data.</text>
</comment>
<protein>
    <submittedName>
        <fullName evidence="1">Uncharacterized protein</fullName>
    </submittedName>
</protein>
<gene>
    <name evidence="1" type="ORF">AS030_21085</name>
</gene>
<dbReference type="Proteomes" id="UP000054099">
    <property type="component" value="Unassembled WGS sequence"/>
</dbReference>
<name>A0A0V8IYA3_9BACL</name>
<dbReference type="RefSeq" id="WP_061975453.1">
    <property type="nucleotide sequence ID" value="NZ_FMAV01000006.1"/>
</dbReference>
<evidence type="ECO:0000313" key="1">
    <source>
        <dbReference type="EMBL" id="KSU79749.1"/>
    </source>
</evidence>
<proteinExistence type="predicted"/>
<dbReference type="AlphaFoldDB" id="A0A0V8IYA3"/>
<reference evidence="1 2" key="1">
    <citation type="journal article" date="2014" name="Antonie Van Leeuwenhoek">
        <title>Fictibacillus enclensis sp. nov., isolated from marine sediment.</title>
        <authorList>
            <person name="Dastager S.G."/>
            <person name="Mawlankar R."/>
            <person name="Srinivasan K."/>
            <person name="Tang S.K."/>
            <person name="Lee J.C."/>
            <person name="Ramana V.V."/>
            <person name="Shouche Y.S."/>
        </authorList>
    </citation>
    <scope>NUCLEOTIDE SEQUENCE [LARGE SCALE GENOMIC DNA]</scope>
    <source>
        <strain evidence="1 2">NIO-1003</strain>
    </source>
</reference>
<accession>A0A0V8IYA3</accession>
<keyword evidence="2" id="KW-1185">Reference proteome</keyword>
<dbReference type="EMBL" id="LNQN01000008">
    <property type="protein sequence ID" value="KSU79749.1"/>
    <property type="molecule type" value="Genomic_DNA"/>
</dbReference>
<evidence type="ECO:0000313" key="2">
    <source>
        <dbReference type="Proteomes" id="UP000054099"/>
    </source>
</evidence>